<evidence type="ECO:0000256" key="5">
    <source>
        <dbReference type="SAM" id="Coils"/>
    </source>
</evidence>
<feature type="coiled-coil region" evidence="5">
    <location>
        <begin position="12"/>
        <end position="75"/>
    </location>
</feature>
<keyword evidence="5" id="KW-0175">Coiled coil</keyword>
<dbReference type="Proteomes" id="UP000826195">
    <property type="component" value="Unassembled WGS sequence"/>
</dbReference>
<evidence type="ECO:0008006" key="8">
    <source>
        <dbReference type="Google" id="ProtNLM"/>
    </source>
</evidence>
<accession>A0AAV7I5I1</accession>
<dbReference type="PANTHER" id="PTHR24131">
    <property type="entry name" value="APOPTOSIS-STIMULATING OF P53 PROTEIN"/>
    <property type="match status" value="1"/>
</dbReference>
<evidence type="ECO:0000256" key="4">
    <source>
        <dbReference type="ARBA" id="ARBA00023242"/>
    </source>
</evidence>
<comment type="subcellular location">
    <subcellularLocation>
        <location evidence="1">Nucleus</location>
    </subcellularLocation>
</comment>
<evidence type="ECO:0000256" key="3">
    <source>
        <dbReference type="ARBA" id="ARBA00023043"/>
    </source>
</evidence>
<reference evidence="6 7" key="1">
    <citation type="journal article" date="2021" name="J. Hered.">
        <title>A chromosome-level genome assembly of the parasitoid wasp, Cotesia glomerata (Hymenoptera: Braconidae).</title>
        <authorList>
            <person name="Pinto B.J."/>
            <person name="Weis J.J."/>
            <person name="Gamble T."/>
            <person name="Ode P.J."/>
            <person name="Paul R."/>
            <person name="Zaspel J.M."/>
        </authorList>
    </citation>
    <scope>NUCLEOTIDE SEQUENCE [LARGE SCALE GENOMIC DNA]</scope>
    <source>
        <strain evidence="6">CgM1</strain>
    </source>
</reference>
<evidence type="ECO:0000256" key="2">
    <source>
        <dbReference type="ARBA" id="ARBA00022737"/>
    </source>
</evidence>
<gene>
    <name evidence="6" type="ORF">KQX54_004339</name>
</gene>
<sequence>LPVGGGGAVLVLSELESMASRQQREIAQQRRLLEQREARLALLRGAQEPAQQERLARLRHRLDQQQSKLNRLRLLRSQTDQSRANNATLNKKKKKSTFGFLPQLDESTPIDPGGRHACLMSRQIFAVDAIANQLQLTFVI</sequence>
<organism evidence="6 7">
    <name type="scientific">Cotesia glomerata</name>
    <name type="common">Lepidopteran parasitic wasp</name>
    <name type="synonym">Apanteles glomeratus</name>
    <dbReference type="NCBI Taxonomy" id="32391"/>
    <lineage>
        <taxon>Eukaryota</taxon>
        <taxon>Metazoa</taxon>
        <taxon>Ecdysozoa</taxon>
        <taxon>Arthropoda</taxon>
        <taxon>Hexapoda</taxon>
        <taxon>Insecta</taxon>
        <taxon>Pterygota</taxon>
        <taxon>Neoptera</taxon>
        <taxon>Endopterygota</taxon>
        <taxon>Hymenoptera</taxon>
        <taxon>Apocrita</taxon>
        <taxon>Ichneumonoidea</taxon>
        <taxon>Braconidae</taxon>
        <taxon>Microgastrinae</taxon>
        <taxon>Cotesia</taxon>
    </lineage>
</organism>
<evidence type="ECO:0000313" key="7">
    <source>
        <dbReference type="Proteomes" id="UP000826195"/>
    </source>
</evidence>
<evidence type="ECO:0000313" key="6">
    <source>
        <dbReference type="EMBL" id="KAH0553786.1"/>
    </source>
</evidence>
<dbReference type="EMBL" id="JAHXZJ010001119">
    <property type="protein sequence ID" value="KAH0553786.1"/>
    <property type="molecule type" value="Genomic_DNA"/>
</dbReference>
<comment type="caution">
    <text evidence="6">The sequence shown here is derived from an EMBL/GenBank/DDBJ whole genome shotgun (WGS) entry which is preliminary data.</text>
</comment>
<name>A0AAV7I5I1_COTGL</name>
<dbReference type="AlphaFoldDB" id="A0AAV7I5I1"/>
<keyword evidence="3" id="KW-0040">ANK repeat</keyword>
<feature type="non-terminal residue" evidence="6">
    <location>
        <position position="1"/>
    </location>
</feature>
<protein>
    <recommendedName>
        <fullName evidence="8">Apoptosis-stimulating of p53 protein 1</fullName>
    </recommendedName>
</protein>
<dbReference type="InterPro" id="IPR047163">
    <property type="entry name" value="ASPP1/2"/>
</dbReference>
<evidence type="ECO:0000256" key="1">
    <source>
        <dbReference type="ARBA" id="ARBA00004123"/>
    </source>
</evidence>
<proteinExistence type="predicted"/>
<dbReference type="GO" id="GO:0002039">
    <property type="term" value="F:p53 binding"/>
    <property type="evidence" value="ECO:0007669"/>
    <property type="project" value="InterPro"/>
</dbReference>
<dbReference type="GO" id="GO:0042981">
    <property type="term" value="P:regulation of apoptotic process"/>
    <property type="evidence" value="ECO:0007669"/>
    <property type="project" value="InterPro"/>
</dbReference>
<dbReference type="PANTHER" id="PTHR24131:SF10">
    <property type="entry name" value="ANKYRIN-REPEAT, SH3-DOMAIN, AND PROLINE-RICH-REGION CONTAINING PROTEIN, ISOFORM B"/>
    <property type="match status" value="1"/>
</dbReference>
<dbReference type="GO" id="GO:0005634">
    <property type="term" value="C:nucleus"/>
    <property type="evidence" value="ECO:0007669"/>
    <property type="project" value="UniProtKB-SubCell"/>
</dbReference>
<keyword evidence="2" id="KW-0677">Repeat</keyword>
<keyword evidence="4" id="KW-0539">Nucleus</keyword>
<keyword evidence="7" id="KW-1185">Reference proteome</keyword>